<keyword evidence="3" id="KW-1185">Reference proteome</keyword>
<organism evidence="2 3">
    <name type="scientific">Cirrhinus molitorella</name>
    <name type="common">mud carp</name>
    <dbReference type="NCBI Taxonomy" id="172907"/>
    <lineage>
        <taxon>Eukaryota</taxon>
        <taxon>Metazoa</taxon>
        <taxon>Chordata</taxon>
        <taxon>Craniata</taxon>
        <taxon>Vertebrata</taxon>
        <taxon>Euteleostomi</taxon>
        <taxon>Actinopterygii</taxon>
        <taxon>Neopterygii</taxon>
        <taxon>Teleostei</taxon>
        <taxon>Ostariophysi</taxon>
        <taxon>Cypriniformes</taxon>
        <taxon>Cyprinidae</taxon>
        <taxon>Labeoninae</taxon>
        <taxon>Labeonini</taxon>
        <taxon>Cirrhinus</taxon>
    </lineage>
</organism>
<reference evidence="2 3" key="1">
    <citation type="submission" date="2023-09" db="EMBL/GenBank/DDBJ databases">
        <authorList>
            <person name="Wang M."/>
        </authorList>
    </citation>
    <scope>NUCLEOTIDE SEQUENCE [LARGE SCALE GENOMIC DNA]</scope>
    <source>
        <strain evidence="2">GT-2023</strain>
        <tissue evidence="2">Liver</tissue>
    </source>
</reference>
<dbReference type="Proteomes" id="UP001558613">
    <property type="component" value="Unassembled WGS sequence"/>
</dbReference>
<evidence type="ECO:0000256" key="1">
    <source>
        <dbReference type="SAM" id="MobiDB-lite"/>
    </source>
</evidence>
<sequence>MFQSYIRQEGVVRASPPSAGQSERCRLLLKATWAADIKPPRRADAILEDTERSISVRKPDKEFCPPRSENTFSA</sequence>
<evidence type="ECO:0000313" key="3">
    <source>
        <dbReference type="Proteomes" id="UP001558613"/>
    </source>
</evidence>
<feature type="region of interest" description="Disordered" evidence="1">
    <location>
        <begin position="1"/>
        <end position="20"/>
    </location>
</feature>
<dbReference type="EMBL" id="JAYMGO010000020">
    <property type="protein sequence ID" value="KAL1254593.1"/>
    <property type="molecule type" value="Genomic_DNA"/>
</dbReference>
<proteinExistence type="predicted"/>
<accession>A0ABR3LNX1</accession>
<gene>
    <name evidence="2" type="ORF">QQF64_016822</name>
</gene>
<name>A0ABR3LNX1_9TELE</name>
<protein>
    <submittedName>
        <fullName evidence="2">Uncharacterized protein</fullName>
    </submittedName>
</protein>
<evidence type="ECO:0000313" key="2">
    <source>
        <dbReference type="EMBL" id="KAL1254593.1"/>
    </source>
</evidence>
<comment type="caution">
    <text evidence="2">The sequence shown here is derived from an EMBL/GenBank/DDBJ whole genome shotgun (WGS) entry which is preliminary data.</text>
</comment>